<evidence type="ECO:0000259" key="1">
    <source>
        <dbReference type="Pfam" id="PF04937"/>
    </source>
</evidence>
<dbReference type="InterPro" id="IPR012337">
    <property type="entry name" value="RNaseH-like_sf"/>
</dbReference>
<dbReference type="SUPFAM" id="SSF53098">
    <property type="entry name" value="Ribonuclease H-like"/>
    <property type="match status" value="1"/>
</dbReference>
<dbReference type="GO" id="GO:0005634">
    <property type="term" value="C:nucleus"/>
    <property type="evidence" value="ECO:0007669"/>
    <property type="project" value="InterPro"/>
</dbReference>
<feature type="domain" description="DUF659" evidence="1">
    <location>
        <begin position="137"/>
        <end position="277"/>
    </location>
</feature>
<sequence length="406" mass="46373">MPRPKPKTYDRLNNFIKEFGEIIFLADNSVLFCKICDIKVSAEKKFTVIQHIKTAKHIQGLNRLQLKPTKTQQLVSTSFSKKNDFNRDLCKAMLSANIPLYKLENKHFREFLELYTKKEIPKEATLRKGYVDDLFLETIEKIKNCVDGKKIWVSIDETTDAEGRFIANVIIGTLTVDDPGSIFLLNSEKLEKSNHSTIFKLFDQSMNLLWPQGVKYNEVLLFVTDAAPYMIKADKAIQNLYTKIIHVTCLAHGLHHVAEEIRNQYKNVDQLVSNVKKTFLKAPSRIQTLKSVASDIPLPPQQILIRWGTWIDAALYYCKYFEIIKQVIDMLDENDPESIKKCKQILKSNNLEANLAFIMSNYGFISTSITRLETKGMSLTKSIKIIKTTKESIHSAKVGGCAQAKA</sequence>
<dbReference type="Pfam" id="PF04937">
    <property type="entry name" value="DUF659"/>
    <property type="match status" value="1"/>
</dbReference>
<dbReference type="OrthoDB" id="6582565at2759"/>
<dbReference type="PANTHER" id="PTHR32344">
    <property type="entry name" value="U1-TYPE DOMAIN-CONTAINING PROTEIN"/>
    <property type="match status" value="1"/>
</dbReference>
<keyword evidence="2" id="KW-1185">Reference proteome</keyword>
<dbReference type="RefSeq" id="XP_025421883.1">
    <property type="nucleotide sequence ID" value="XM_025566098.1"/>
</dbReference>
<dbReference type="GeneID" id="112691726"/>
<evidence type="ECO:0000313" key="3">
    <source>
        <dbReference type="RefSeq" id="XP_025421883.1"/>
    </source>
</evidence>
<dbReference type="InterPro" id="IPR033375">
    <property type="entry name" value="Cggbp1"/>
</dbReference>
<dbReference type="InterPro" id="IPR007021">
    <property type="entry name" value="DUF659"/>
</dbReference>
<dbReference type="GO" id="GO:0003690">
    <property type="term" value="F:double-stranded DNA binding"/>
    <property type="evidence" value="ECO:0007669"/>
    <property type="project" value="InterPro"/>
</dbReference>
<dbReference type="AlphaFoldDB" id="A0A8B8GFZ2"/>
<dbReference type="PANTHER" id="PTHR32344:SF1">
    <property type="entry name" value="U1-TYPE DOMAIN-CONTAINING PROTEIN"/>
    <property type="match status" value="1"/>
</dbReference>
<name>A0A8B8GFZ2_9HEMI</name>
<proteinExistence type="predicted"/>
<evidence type="ECO:0000313" key="2">
    <source>
        <dbReference type="Proteomes" id="UP000694846"/>
    </source>
</evidence>
<accession>A0A8B8GFZ2</accession>
<gene>
    <name evidence="3" type="primary">LOC112691726</name>
</gene>
<protein>
    <submittedName>
        <fullName evidence="3">Uncharacterized protein LOC112691726</fullName>
    </submittedName>
</protein>
<organism evidence="2 3">
    <name type="scientific">Sipha flava</name>
    <name type="common">yellow sugarcane aphid</name>
    <dbReference type="NCBI Taxonomy" id="143950"/>
    <lineage>
        <taxon>Eukaryota</taxon>
        <taxon>Metazoa</taxon>
        <taxon>Ecdysozoa</taxon>
        <taxon>Arthropoda</taxon>
        <taxon>Hexapoda</taxon>
        <taxon>Insecta</taxon>
        <taxon>Pterygota</taxon>
        <taxon>Neoptera</taxon>
        <taxon>Paraneoptera</taxon>
        <taxon>Hemiptera</taxon>
        <taxon>Sternorrhyncha</taxon>
        <taxon>Aphidomorpha</taxon>
        <taxon>Aphidoidea</taxon>
        <taxon>Aphididae</taxon>
        <taxon>Sipha</taxon>
    </lineage>
</organism>
<dbReference type="Proteomes" id="UP000694846">
    <property type="component" value="Unplaced"/>
</dbReference>
<dbReference type="GO" id="GO:0006357">
    <property type="term" value="P:regulation of transcription by RNA polymerase II"/>
    <property type="evidence" value="ECO:0007669"/>
    <property type="project" value="InterPro"/>
</dbReference>
<reference evidence="3" key="1">
    <citation type="submission" date="2025-08" db="UniProtKB">
        <authorList>
            <consortium name="RefSeq"/>
        </authorList>
    </citation>
    <scope>IDENTIFICATION</scope>
    <source>
        <tissue evidence="3">Whole body</tissue>
    </source>
</reference>